<feature type="compositionally biased region" description="Polar residues" evidence="1">
    <location>
        <begin position="41"/>
        <end position="50"/>
    </location>
</feature>
<feature type="compositionally biased region" description="Low complexity" evidence="1">
    <location>
        <begin position="60"/>
        <end position="79"/>
    </location>
</feature>
<protein>
    <recommendedName>
        <fullName evidence="4">Conidiation-specific protein 8</fullName>
    </recommendedName>
</protein>
<accession>A0AAI8W1J3</accession>
<gene>
    <name evidence="2" type="ORF">LECACI_7A000392</name>
</gene>
<evidence type="ECO:0000313" key="2">
    <source>
        <dbReference type="EMBL" id="CAK3768017.1"/>
    </source>
</evidence>
<keyword evidence="3" id="KW-1185">Reference proteome</keyword>
<feature type="region of interest" description="Disordered" evidence="1">
    <location>
        <begin position="1"/>
        <end position="141"/>
    </location>
</feature>
<dbReference type="Proteomes" id="UP001296104">
    <property type="component" value="Unassembled WGS sequence"/>
</dbReference>
<dbReference type="EMBL" id="CAVMBE010000001">
    <property type="protein sequence ID" value="CAK3768017.1"/>
    <property type="molecule type" value="Genomic_DNA"/>
</dbReference>
<feature type="compositionally biased region" description="Basic and acidic residues" evidence="1">
    <location>
        <begin position="1"/>
        <end position="23"/>
    </location>
</feature>
<reference evidence="2" key="1">
    <citation type="submission" date="2023-11" db="EMBL/GenBank/DDBJ databases">
        <authorList>
            <person name="Alioto T."/>
            <person name="Alioto T."/>
            <person name="Gomez Garrido J."/>
        </authorList>
    </citation>
    <scope>NUCLEOTIDE SEQUENCE</scope>
</reference>
<evidence type="ECO:0000313" key="3">
    <source>
        <dbReference type="Proteomes" id="UP001296104"/>
    </source>
</evidence>
<sequence length="141" mass="15056">MSQSWEDRRGLFQRGKEIHEPGRKLSGSAGAGGVMDAVRRASTSSGNSGNLVDKPLSNDPGSPTSPTSQRRRSSTASGGLFSNLQHHKRGSEDYANRRASQTEALGTGNGLVSGWWNSTFRGIKKPNNLPEAADSKKGVME</sequence>
<organism evidence="2 3">
    <name type="scientific">Lecanosticta acicola</name>
    <dbReference type="NCBI Taxonomy" id="111012"/>
    <lineage>
        <taxon>Eukaryota</taxon>
        <taxon>Fungi</taxon>
        <taxon>Dikarya</taxon>
        <taxon>Ascomycota</taxon>
        <taxon>Pezizomycotina</taxon>
        <taxon>Dothideomycetes</taxon>
        <taxon>Dothideomycetidae</taxon>
        <taxon>Mycosphaerellales</taxon>
        <taxon>Mycosphaerellaceae</taxon>
        <taxon>Lecanosticta</taxon>
    </lineage>
</organism>
<name>A0AAI8W1J3_9PEZI</name>
<evidence type="ECO:0000256" key="1">
    <source>
        <dbReference type="SAM" id="MobiDB-lite"/>
    </source>
</evidence>
<evidence type="ECO:0008006" key="4">
    <source>
        <dbReference type="Google" id="ProtNLM"/>
    </source>
</evidence>
<comment type="caution">
    <text evidence="2">The sequence shown here is derived from an EMBL/GenBank/DDBJ whole genome shotgun (WGS) entry which is preliminary data.</text>
</comment>
<dbReference type="AlphaFoldDB" id="A0AAI8W1J3"/>
<proteinExistence type="predicted"/>